<evidence type="ECO:0000256" key="1">
    <source>
        <dbReference type="SAM" id="MobiDB-lite"/>
    </source>
</evidence>
<organism evidence="2 3">
    <name type="scientific">Fraxinus pennsylvanica</name>
    <dbReference type="NCBI Taxonomy" id="56036"/>
    <lineage>
        <taxon>Eukaryota</taxon>
        <taxon>Viridiplantae</taxon>
        <taxon>Streptophyta</taxon>
        <taxon>Embryophyta</taxon>
        <taxon>Tracheophyta</taxon>
        <taxon>Spermatophyta</taxon>
        <taxon>Magnoliopsida</taxon>
        <taxon>eudicotyledons</taxon>
        <taxon>Gunneridae</taxon>
        <taxon>Pentapetalae</taxon>
        <taxon>asterids</taxon>
        <taxon>lamiids</taxon>
        <taxon>Lamiales</taxon>
        <taxon>Oleaceae</taxon>
        <taxon>Oleeae</taxon>
        <taxon>Fraxinus</taxon>
    </lineage>
</organism>
<sequence>MGTSENELFSNKKQAVEAASNRPTSGAVNMSMFLLEPSTIMEIPDNPDERKLTSNHDVLLNQFSAQPSGALGQKGSVKFPSMAVVSASTSRTRSIPKNKEQKTTEKVPSYNFPSNVKSLLSTGILNGVPVKYVSWSREVSSDILIFQSVQGFFP</sequence>
<protein>
    <submittedName>
        <fullName evidence="2">Uncharacterized protein</fullName>
    </submittedName>
</protein>
<reference evidence="2" key="1">
    <citation type="submission" date="2023-05" db="EMBL/GenBank/DDBJ databases">
        <authorList>
            <person name="Huff M."/>
        </authorList>
    </citation>
    <scope>NUCLEOTIDE SEQUENCE</scope>
</reference>
<gene>
    <name evidence="2" type="ORF">FPE_LOCUS4411</name>
</gene>
<name>A0AAD1YVM0_9LAMI</name>
<feature type="region of interest" description="Disordered" evidence="1">
    <location>
        <begin position="1"/>
        <end position="23"/>
    </location>
</feature>
<proteinExistence type="predicted"/>
<dbReference type="EMBL" id="OU503037">
    <property type="protein sequence ID" value="CAI9756981.1"/>
    <property type="molecule type" value="Genomic_DNA"/>
</dbReference>
<dbReference type="AlphaFoldDB" id="A0AAD1YVM0"/>
<keyword evidence="3" id="KW-1185">Reference proteome</keyword>
<feature type="compositionally biased region" description="Polar residues" evidence="1">
    <location>
        <begin position="1"/>
        <end position="13"/>
    </location>
</feature>
<feature type="region of interest" description="Disordered" evidence="1">
    <location>
        <begin position="88"/>
        <end position="108"/>
    </location>
</feature>
<dbReference type="Proteomes" id="UP000834106">
    <property type="component" value="Chromosome 2"/>
</dbReference>
<evidence type="ECO:0000313" key="2">
    <source>
        <dbReference type="EMBL" id="CAI9756981.1"/>
    </source>
</evidence>
<accession>A0AAD1YVM0</accession>
<evidence type="ECO:0000313" key="3">
    <source>
        <dbReference type="Proteomes" id="UP000834106"/>
    </source>
</evidence>